<dbReference type="InterPro" id="IPR036259">
    <property type="entry name" value="MFS_trans_sf"/>
</dbReference>
<evidence type="ECO:0000256" key="3">
    <source>
        <dbReference type="ARBA" id="ARBA00022989"/>
    </source>
</evidence>
<organism evidence="7 8">
    <name type="scientific">Microbacterium azadirachtae</name>
    <dbReference type="NCBI Taxonomy" id="582680"/>
    <lineage>
        <taxon>Bacteria</taxon>
        <taxon>Bacillati</taxon>
        <taxon>Actinomycetota</taxon>
        <taxon>Actinomycetes</taxon>
        <taxon>Micrococcales</taxon>
        <taxon>Microbacteriaceae</taxon>
        <taxon>Microbacterium</taxon>
    </lineage>
</organism>
<keyword evidence="2 5" id="KW-0812">Transmembrane</keyword>
<dbReference type="PANTHER" id="PTHR23528">
    <property type="match status" value="1"/>
</dbReference>
<dbReference type="GO" id="GO:0022857">
    <property type="term" value="F:transmembrane transporter activity"/>
    <property type="evidence" value="ECO:0007669"/>
    <property type="project" value="InterPro"/>
</dbReference>
<comment type="caution">
    <text evidence="7">The sequence shown here is derived from an EMBL/GenBank/DDBJ whole genome shotgun (WGS) entry which is preliminary data.</text>
</comment>
<reference evidence="7 8" key="1">
    <citation type="submission" date="2015-02" db="EMBL/GenBank/DDBJ databases">
        <title>Draft genome sequences of ten Microbacterium spp. with emphasis on heavy metal contaminated environments.</title>
        <authorList>
            <person name="Corretto E."/>
        </authorList>
    </citation>
    <scope>NUCLEOTIDE SEQUENCE [LARGE SCALE GENOMIC DNA]</scope>
    <source>
        <strain evidence="7 8">ARN176</strain>
    </source>
</reference>
<feature type="transmembrane region" description="Helical" evidence="5">
    <location>
        <begin position="125"/>
        <end position="147"/>
    </location>
</feature>
<dbReference type="STRING" id="582680.RS86_03619"/>
<dbReference type="InterPro" id="IPR020846">
    <property type="entry name" value="MFS_dom"/>
</dbReference>
<dbReference type="Proteomes" id="UP000033740">
    <property type="component" value="Unassembled WGS sequence"/>
</dbReference>
<feature type="transmembrane region" description="Helical" evidence="5">
    <location>
        <begin position="374"/>
        <end position="393"/>
    </location>
</feature>
<sequence length="424" mass="43917">MALNDEASAPTLAPAATAAPSRPRLGTLAITLPTTMIVLFMVWTAVPSILLPVQVQALTGSTDAGALAIASVLGTVAAAIANPVFGHLSDRTRSRFGRRAPWIVVGAVSGAAVLLLQIAAPSIAVLGLCWAATCLTLNAFQAPFMAVIPDRVPTARIGLASSLVGTGLNAGVLVGSLMFVVFPGLAGSGGYVLLAILIVAVAVLFVTISPDTDSRALPREPFRLREFFATFWVSPRRYPDFAWVFIARVLLMLGYFLLFAFLMFALQDYVGLAQDQAVPQAALLFAINGAASVVGSILAAPIADRTGRLKVFVLIAGAGLAVSLVIPLVQASMAAMYVFAVVNGIAFGIYMSVDTALVNRVLPRPEDAAKDLGIMNLGMVIPQVLSASIGAIVVSLVGYAGLFAIAAVIAVIGALAILPVRKVV</sequence>
<feature type="domain" description="Major facilitator superfamily (MFS) profile" evidence="6">
    <location>
        <begin position="240"/>
        <end position="424"/>
    </location>
</feature>
<dbReference type="PANTHER" id="PTHR23528:SF1">
    <property type="entry name" value="MAJOR FACILITATOR SUPERFAMILY (MFS) PROFILE DOMAIN-CONTAINING PROTEIN"/>
    <property type="match status" value="1"/>
</dbReference>
<feature type="transmembrane region" description="Helical" evidence="5">
    <location>
        <begin position="311"/>
        <end position="329"/>
    </location>
</feature>
<feature type="transmembrane region" description="Helical" evidence="5">
    <location>
        <begin position="66"/>
        <end position="88"/>
    </location>
</feature>
<evidence type="ECO:0000256" key="1">
    <source>
        <dbReference type="ARBA" id="ARBA00004651"/>
    </source>
</evidence>
<evidence type="ECO:0000313" key="8">
    <source>
        <dbReference type="Proteomes" id="UP000033740"/>
    </source>
</evidence>
<feature type="transmembrane region" description="Helical" evidence="5">
    <location>
        <begin position="241"/>
        <end position="266"/>
    </location>
</feature>
<protein>
    <submittedName>
        <fullName evidence="7">Putative transporter</fullName>
    </submittedName>
</protein>
<evidence type="ECO:0000256" key="5">
    <source>
        <dbReference type="SAM" id="Phobius"/>
    </source>
</evidence>
<feature type="transmembrane region" description="Helical" evidence="5">
    <location>
        <begin position="335"/>
        <end position="353"/>
    </location>
</feature>
<feature type="transmembrane region" description="Helical" evidence="5">
    <location>
        <begin position="25"/>
        <end position="46"/>
    </location>
</feature>
<dbReference type="RefSeq" id="WP_052680374.1">
    <property type="nucleotide sequence ID" value="NZ_JYIX01000040.1"/>
</dbReference>
<dbReference type="PROSITE" id="PS50850">
    <property type="entry name" value="MFS"/>
    <property type="match status" value="1"/>
</dbReference>
<feature type="transmembrane region" description="Helical" evidence="5">
    <location>
        <begin position="100"/>
        <end position="119"/>
    </location>
</feature>
<comment type="subcellular location">
    <subcellularLocation>
        <location evidence="1">Cell membrane</location>
        <topology evidence="1">Multi-pass membrane protein</topology>
    </subcellularLocation>
</comment>
<evidence type="ECO:0000256" key="2">
    <source>
        <dbReference type="ARBA" id="ARBA00022692"/>
    </source>
</evidence>
<dbReference type="InterPro" id="IPR011701">
    <property type="entry name" value="MFS"/>
</dbReference>
<evidence type="ECO:0000256" key="4">
    <source>
        <dbReference type="ARBA" id="ARBA00023136"/>
    </source>
</evidence>
<keyword evidence="3 5" id="KW-1133">Transmembrane helix</keyword>
<proteinExistence type="predicted"/>
<evidence type="ECO:0000259" key="6">
    <source>
        <dbReference type="PROSITE" id="PS50850"/>
    </source>
</evidence>
<gene>
    <name evidence="7" type="ORF">RS86_03619</name>
</gene>
<evidence type="ECO:0000313" key="7">
    <source>
        <dbReference type="EMBL" id="KJL30679.1"/>
    </source>
</evidence>
<feature type="transmembrane region" description="Helical" evidence="5">
    <location>
        <begin position="278"/>
        <end position="299"/>
    </location>
</feature>
<dbReference type="SUPFAM" id="SSF103473">
    <property type="entry name" value="MFS general substrate transporter"/>
    <property type="match status" value="1"/>
</dbReference>
<feature type="transmembrane region" description="Helical" evidence="5">
    <location>
        <begin position="188"/>
        <end position="209"/>
    </location>
</feature>
<accession>A0A0F0LDD5</accession>
<name>A0A0F0LDD5_9MICO</name>
<dbReference type="PATRIC" id="fig|582680.6.peg.3705"/>
<dbReference type="EMBL" id="JYIX01000040">
    <property type="protein sequence ID" value="KJL30679.1"/>
    <property type="molecule type" value="Genomic_DNA"/>
</dbReference>
<feature type="transmembrane region" description="Helical" evidence="5">
    <location>
        <begin position="399"/>
        <end position="420"/>
    </location>
</feature>
<feature type="transmembrane region" description="Helical" evidence="5">
    <location>
        <begin position="159"/>
        <end position="182"/>
    </location>
</feature>
<dbReference type="GO" id="GO:0005886">
    <property type="term" value="C:plasma membrane"/>
    <property type="evidence" value="ECO:0007669"/>
    <property type="project" value="UniProtKB-SubCell"/>
</dbReference>
<dbReference type="Pfam" id="PF07690">
    <property type="entry name" value="MFS_1"/>
    <property type="match status" value="2"/>
</dbReference>
<keyword evidence="4 5" id="KW-0472">Membrane</keyword>
<dbReference type="AlphaFoldDB" id="A0A0F0LDD5"/>
<keyword evidence="8" id="KW-1185">Reference proteome</keyword>
<dbReference type="Gene3D" id="1.20.1250.20">
    <property type="entry name" value="MFS general substrate transporter like domains"/>
    <property type="match status" value="2"/>
</dbReference>